<sequence>MEMAESIKAFFNHSLDLYALVSAIRDDPTSNNVQDERLSKVVSQFEGLVTRLSSARSGSSSVPVSIDDKPLEGRLDLFKAARKVSQDVLLHLKRSEQMNAHGTPTTVEVSGKLVWTTTDIEALAGRVMEIQSQWNISHAGTPDIVPISSELISRHDTFAVQEPSSAREKKVSASEQDTSGRNPTGILIDFILESLSFKSMKTREEEVAEAYGDTFDWIFKYQSSKEGDAHLGDRFTSWLSGSDLGSIYWVTGKPGSGKSTLMRYIAEHRSTRRHLKTWAGNYHLATAVFYFWTSGSEEQRSQTGLLRYLLHQLLSSDVNLIPKVFPDLWQKLTAMETRARIRFVLEWTIPDLMIGFQRYLGEALSNTKICLFVDGLDEFEGDHRAIVQFFKTLSEGSGSSHIKLCLSSRPWEVFENAFEYSVPNLKLQDLTFQDMTQYVRDNLSKSKPFQGDETEKEAITKKIVQQADGVFLWVRLVVRKLIEHHVKAITFPELQAYVREFPSDLDQLFQKLLFVDQTKDQLVESTHIFELVRAREVVAAFVKDESSNALSLWQIAFALNSHDEYAALNAKVIESNVEETVERCNLMRAQVISRSAGLLEAYDNRTTGNMFESSSSKANQMLQRLASQKVTYVHRTVRDHLMFHAGAWHKLTSYASSSFDPHLRLIRSHVLQLKHSLEPIEHHRRLDEWYPDIALSLTHARYIADSHEAEQCLLIDELEKTISWYWQSRPGDKYDHWARSCFGSYESRKGNKMIILFPFLALCTKFGLEHYVLRTIDSLATSTEVKNYFKEYEHDVKNEPNKIVEQTPLLSYALEFLTSRQKTIMPLSSRSFVASLLRSHHRDHPILGPLIGTPNAIFDSPLTGQREVTPWILVLSHLRDAKRRGWIEPFDINPEGTGRWTDIVRMMLQDGKADRKAFLKWNGFDEEAYAKDVIVDQLGVVGDKWIDGLKVFFEE</sequence>
<dbReference type="PANTHER" id="PTHR10039">
    <property type="entry name" value="AMELOGENIN"/>
    <property type="match status" value="1"/>
</dbReference>
<feature type="region of interest" description="Disordered" evidence="2">
    <location>
        <begin position="161"/>
        <end position="180"/>
    </location>
</feature>
<dbReference type="EMBL" id="JAFIMR010000012">
    <property type="protein sequence ID" value="KAI1871759.1"/>
    <property type="molecule type" value="Genomic_DNA"/>
</dbReference>
<dbReference type="Gene3D" id="3.40.50.300">
    <property type="entry name" value="P-loop containing nucleotide triphosphate hydrolases"/>
    <property type="match status" value="1"/>
</dbReference>
<keyword evidence="6" id="KW-1185">Reference proteome</keyword>
<organism evidence="5 6">
    <name type="scientific">Neoarthrinium moseri</name>
    <dbReference type="NCBI Taxonomy" id="1658444"/>
    <lineage>
        <taxon>Eukaryota</taxon>
        <taxon>Fungi</taxon>
        <taxon>Dikarya</taxon>
        <taxon>Ascomycota</taxon>
        <taxon>Pezizomycotina</taxon>
        <taxon>Sordariomycetes</taxon>
        <taxon>Xylariomycetidae</taxon>
        <taxon>Amphisphaeriales</taxon>
        <taxon>Apiosporaceae</taxon>
        <taxon>Neoarthrinium</taxon>
    </lineage>
</organism>
<accession>A0A9P9WNA0</accession>
<gene>
    <name evidence="5" type="ORF">JX265_005745</name>
</gene>
<dbReference type="AlphaFoldDB" id="A0A9P9WNA0"/>
<dbReference type="Pfam" id="PF25053">
    <property type="entry name" value="DUF7791"/>
    <property type="match status" value="1"/>
</dbReference>
<feature type="domain" description="Nephrocystin 3-like N-terminal" evidence="3">
    <location>
        <begin position="233"/>
        <end position="409"/>
    </location>
</feature>
<protein>
    <recommendedName>
        <fullName evidence="7">NACHT domain-containing protein</fullName>
    </recommendedName>
</protein>
<reference evidence="5" key="1">
    <citation type="submission" date="2021-03" db="EMBL/GenBank/DDBJ databases">
        <title>Revisited historic fungal species revealed as producer of novel bioactive compounds through whole genome sequencing and comparative genomics.</title>
        <authorList>
            <person name="Vignolle G.A."/>
            <person name="Hochenegger N."/>
            <person name="Mach R.L."/>
            <person name="Mach-Aigner A.R."/>
            <person name="Javad Rahimi M."/>
            <person name="Salim K.A."/>
            <person name="Chan C.M."/>
            <person name="Lim L.B.L."/>
            <person name="Cai F."/>
            <person name="Druzhinina I.S."/>
            <person name="U'Ren J.M."/>
            <person name="Derntl C."/>
        </authorList>
    </citation>
    <scope>NUCLEOTIDE SEQUENCE</scope>
    <source>
        <strain evidence="5">TUCIM 5799</strain>
    </source>
</reference>
<evidence type="ECO:0000313" key="6">
    <source>
        <dbReference type="Proteomes" id="UP000829685"/>
    </source>
</evidence>
<feature type="domain" description="DUF7791" evidence="4">
    <location>
        <begin position="526"/>
        <end position="676"/>
    </location>
</feature>
<comment type="caution">
    <text evidence="5">The sequence shown here is derived from an EMBL/GenBank/DDBJ whole genome shotgun (WGS) entry which is preliminary data.</text>
</comment>
<name>A0A9P9WNA0_9PEZI</name>
<evidence type="ECO:0000256" key="1">
    <source>
        <dbReference type="ARBA" id="ARBA00022737"/>
    </source>
</evidence>
<dbReference type="InterPro" id="IPR056884">
    <property type="entry name" value="NPHP3-like_N"/>
</dbReference>
<evidence type="ECO:0008006" key="7">
    <source>
        <dbReference type="Google" id="ProtNLM"/>
    </source>
</evidence>
<evidence type="ECO:0000313" key="5">
    <source>
        <dbReference type="EMBL" id="KAI1871759.1"/>
    </source>
</evidence>
<dbReference type="SUPFAM" id="SSF52540">
    <property type="entry name" value="P-loop containing nucleoside triphosphate hydrolases"/>
    <property type="match status" value="1"/>
</dbReference>
<evidence type="ECO:0000259" key="4">
    <source>
        <dbReference type="Pfam" id="PF25053"/>
    </source>
</evidence>
<dbReference type="Pfam" id="PF24883">
    <property type="entry name" value="NPHP3_N"/>
    <property type="match status" value="1"/>
</dbReference>
<dbReference type="Proteomes" id="UP000829685">
    <property type="component" value="Unassembled WGS sequence"/>
</dbReference>
<dbReference type="PANTHER" id="PTHR10039:SF5">
    <property type="entry name" value="NACHT DOMAIN-CONTAINING PROTEIN"/>
    <property type="match status" value="1"/>
</dbReference>
<dbReference type="InterPro" id="IPR027417">
    <property type="entry name" value="P-loop_NTPase"/>
</dbReference>
<evidence type="ECO:0000256" key="2">
    <source>
        <dbReference type="SAM" id="MobiDB-lite"/>
    </source>
</evidence>
<keyword evidence="1" id="KW-0677">Repeat</keyword>
<evidence type="ECO:0000259" key="3">
    <source>
        <dbReference type="Pfam" id="PF24883"/>
    </source>
</evidence>
<proteinExistence type="predicted"/>
<dbReference type="InterPro" id="IPR056693">
    <property type="entry name" value="DUF7791"/>
</dbReference>